<dbReference type="InterPro" id="IPR011332">
    <property type="entry name" value="Ribosomal_zn-bd"/>
</dbReference>
<dbReference type="HAMAP" id="MF_00340">
    <property type="entry name" value="Ribosomal_bL32"/>
    <property type="match status" value="1"/>
</dbReference>
<keyword evidence="7" id="KW-1185">Reference proteome</keyword>
<evidence type="ECO:0000313" key="7">
    <source>
        <dbReference type="Proteomes" id="UP000664832"/>
    </source>
</evidence>
<protein>
    <recommendedName>
        <fullName evidence="4 5">Large ribosomal subunit protein bL32</fullName>
    </recommendedName>
</protein>
<evidence type="ECO:0000256" key="2">
    <source>
        <dbReference type="ARBA" id="ARBA00022980"/>
    </source>
</evidence>
<proteinExistence type="inferred from homology"/>
<evidence type="ECO:0000313" key="6">
    <source>
        <dbReference type="EMBL" id="MBO0481048.1"/>
    </source>
</evidence>
<evidence type="ECO:0000256" key="3">
    <source>
        <dbReference type="ARBA" id="ARBA00023274"/>
    </source>
</evidence>
<dbReference type="Proteomes" id="UP000664832">
    <property type="component" value="Unassembled WGS sequence"/>
</dbReference>
<dbReference type="PANTHER" id="PTHR35534">
    <property type="entry name" value="50S RIBOSOMAL PROTEIN L32"/>
    <property type="match status" value="1"/>
</dbReference>
<sequence>MAVPARKTSKAKKKLRRAHLKIAKPEISFDEKIGDYRRSHHVSLKGYYKGRKVTGKE</sequence>
<evidence type="ECO:0000256" key="4">
    <source>
        <dbReference type="ARBA" id="ARBA00035178"/>
    </source>
</evidence>
<dbReference type="InterPro" id="IPR002677">
    <property type="entry name" value="Ribosomal_bL32"/>
</dbReference>
<dbReference type="SUPFAM" id="SSF57829">
    <property type="entry name" value="Zn-binding ribosomal proteins"/>
    <property type="match status" value="1"/>
</dbReference>
<evidence type="ECO:0000256" key="1">
    <source>
        <dbReference type="ARBA" id="ARBA00008560"/>
    </source>
</evidence>
<dbReference type="NCBIfam" id="TIGR01031">
    <property type="entry name" value="rpmF_bact"/>
    <property type="match status" value="1"/>
</dbReference>
<keyword evidence="3 5" id="KW-0687">Ribonucleoprotein</keyword>
<dbReference type="InterPro" id="IPR044957">
    <property type="entry name" value="Ribosomal_bL32_bact"/>
</dbReference>
<organism evidence="6 7">
    <name type="scientific">Candidatus Enterococcus courvalinii</name>
    <dbReference type="NCBI Taxonomy" id="2815329"/>
    <lineage>
        <taxon>Bacteria</taxon>
        <taxon>Bacillati</taxon>
        <taxon>Bacillota</taxon>
        <taxon>Bacilli</taxon>
        <taxon>Lactobacillales</taxon>
        <taxon>Enterococcaceae</taxon>
        <taxon>Enterococcus</taxon>
    </lineage>
</organism>
<dbReference type="Pfam" id="PF01783">
    <property type="entry name" value="Ribosomal_L32p"/>
    <property type="match status" value="1"/>
</dbReference>
<evidence type="ECO:0000256" key="5">
    <source>
        <dbReference type="HAMAP-Rule" id="MF_00340"/>
    </source>
</evidence>
<comment type="similarity">
    <text evidence="1 5">Belongs to the bacterial ribosomal protein bL32 family.</text>
</comment>
<dbReference type="GO" id="GO:0005840">
    <property type="term" value="C:ribosome"/>
    <property type="evidence" value="ECO:0007669"/>
    <property type="project" value="UniProtKB-KW"/>
</dbReference>
<dbReference type="RefSeq" id="WP_206897885.1">
    <property type="nucleotide sequence ID" value="NZ_JAFLWI010000002.1"/>
</dbReference>
<comment type="caution">
    <text evidence="6">The sequence shown here is derived from an EMBL/GenBank/DDBJ whole genome shotgun (WGS) entry which is preliminary data.</text>
</comment>
<name>A0ABS3HYV8_9ENTE</name>
<dbReference type="EMBL" id="JAFLWI010000002">
    <property type="protein sequence ID" value="MBO0481048.1"/>
    <property type="molecule type" value="Genomic_DNA"/>
</dbReference>
<dbReference type="PANTHER" id="PTHR35534:SF1">
    <property type="entry name" value="LARGE RIBOSOMAL SUBUNIT PROTEIN BL32"/>
    <property type="match status" value="1"/>
</dbReference>
<accession>A0ABS3HYV8</accession>
<reference evidence="6 7" key="1">
    <citation type="submission" date="2021-03" db="EMBL/GenBank/DDBJ databases">
        <title>Enterococcal diversity collection.</title>
        <authorList>
            <person name="Gilmore M.S."/>
            <person name="Schwartzman J."/>
            <person name="Van Tyne D."/>
            <person name="Martin M."/>
            <person name="Earl A.M."/>
            <person name="Manson A.L."/>
            <person name="Straub T."/>
            <person name="Salamzade R."/>
            <person name="Saavedra J."/>
            <person name="Lebreton F."/>
            <person name="Prichula J."/>
            <person name="Schaufler K."/>
            <person name="Gaca A."/>
            <person name="Sgardioli B."/>
            <person name="Wagenaar J."/>
            <person name="Strong T."/>
        </authorList>
    </citation>
    <scope>NUCLEOTIDE SEQUENCE [LARGE SCALE GENOMIC DNA]</scope>
    <source>
        <strain evidence="6 7">MSG2901</strain>
    </source>
</reference>
<keyword evidence="2 5" id="KW-0689">Ribosomal protein</keyword>
<gene>
    <name evidence="5 6" type="primary">rpmF</name>
    <name evidence="6" type="ORF">JZO71_01775</name>
</gene>